<dbReference type="Gene3D" id="3.30.420.10">
    <property type="entry name" value="Ribonuclease H-like superfamily/Ribonuclease H"/>
    <property type="match status" value="1"/>
</dbReference>
<dbReference type="AlphaFoldDB" id="A0A4C1SR54"/>
<dbReference type="EMBL" id="BGZK01000013">
    <property type="protein sequence ID" value="GBP04396.1"/>
    <property type="molecule type" value="Genomic_DNA"/>
</dbReference>
<dbReference type="GO" id="GO:0003676">
    <property type="term" value="F:nucleic acid binding"/>
    <property type="evidence" value="ECO:0007669"/>
    <property type="project" value="InterPro"/>
</dbReference>
<sequence length="94" mass="10692">MNRVLVCDSLLKRNETEPFLKILIAGDEKWVTDDKNVRKRPRSKGEQAMSMVVLEGHYSLWAFTAEQNHQLGSLPPTANETKTRSQKKTAGIDH</sequence>
<evidence type="ECO:0008006" key="4">
    <source>
        <dbReference type="Google" id="ProtNLM"/>
    </source>
</evidence>
<gene>
    <name evidence="2" type="ORF">EVAR_6578_1</name>
</gene>
<name>A0A4C1SR54_EUMVA</name>
<organism evidence="2 3">
    <name type="scientific">Eumeta variegata</name>
    <name type="common">Bagworm moth</name>
    <name type="synonym">Eumeta japonica</name>
    <dbReference type="NCBI Taxonomy" id="151549"/>
    <lineage>
        <taxon>Eukaryota</taxon>
        <taxon>Metazoa</taxon>
        <taxon>Ecdysozoa</taxon>
        <taxon>Arthropoda</taxon>
        <taxon>Hexapoda</taxon>
        <taxon>Insecta</taxon>
        <taxon>Pterygota</taxon>
        <taxon>Neoptera</taxon>
        <taxon>Endopterygota</taxon>
        <taxon>Lepidoptera</taxon>
        <taxon>Glossata</taxon>
        <taxon>Ditrysia</taxon>
        <taxon>Tineoidea</taxon>
        <taxon>Psychidae</taxon>
        <taxon>Oiketicinae</taxon>
        <taxon>Eumeta</taxon>
    </lineage>
</organism>
<accession>A0A4C1SR54</accession>
<feature type="compositionally biased region" description="Polar residues" evidence="1">
    <location>
        <begin position="70"/>
        <end position="80"/>
    </location>
</feature>
<proteinExistence type="predicted"/>
<dbReference type="Proteomes" id="UP000299102">
    <property type="component" value="Unassembled WGS sequence"/>
</dbReference>
<reference evidence="2 3" key="1">
    <citation type="journal article" date="2019" name="Commun. Biol.">
        <title>The bagworm genome reveals a unique fibroin gene that provides high tensile strength.</title>
        <authorList>
            <person name="Kono N."/>
            <person name="Nakamura H."/>
            <person name="Ohtoshi R."/>
            <person name="Tomita M."/>
            <person name="Numata K."/>
            <person name="Arakawa K."/>
        </authorList>
    </citation>
    <scope>NUCLEOTIDE SEQUENCE [LARGE SCALE GENOMIC DNA]</scope>
</reference>
<feature type="region of interest" description="Disordered" evidence="1">
    <location>
        <begin position="70"/>
        <end position="94"/>
    </location>
</feature>
<evidence type="ECO:0000313" key="2">
    <source>
        <dbReference type="EMBL" id="GBP04396.1"/>
    </source>
</evidence>
<comment type="caution">
    <text evidence="2">The sequence shown here is derived from an EMBL/GenBank/DDBJ whole genome shotgun (WGS) entry which is preliminary data.</text>
</comment>
<evidence type="ECO:0000313" key="3">
    <source>
        <dbReference type="Proteomes" id="UP000299102"/>
    </source>
</evidence>
<evidence type="ECO:0000256" key="1">
    <source>
        <dbReference type="SAM" id="MobiDB-lite"/>
    </source>
</evidence>
<dbReference type="OrthoDB" id="616263at2759"/>
<keyword evidence="3" id="KW-1185">Reference proteome</keyword>
<dbReference type="InterPro" id="IPR036397">
    <property type="entry name" value="RNaseH_sf"/>
</dbReference>
<protein>
    <recommendedName>
        <fullName evidence="4">Histone-lysine N-methyltransferase SETMAR</fullName>
    </recommendedName>
</protein>